<accession>A0AB34J3P3</accession>
<dbReference type="AlphaFoldDB" id="A0AB34J3P3"/>
<evidence type="ECO:0000313" key="2">
    <source>
        <dbReference type="EMBL" id="KAL1510862.1"/>
    </source>
</evidence>
<dbReference type="InterPro" id="IPR029052">
    <property type="entry name" value="Metallo-depent_PP-like"/>
</dbReference>
<comment type="caution">
    <text evidence="2">The sequence shown here is derived from an EMBL/GenBank/DDBJ whole genome shotgun (WGS) entry which is preliminary data.</text>
</comment>
<gene>
    <name evidence="2" type="ORF">AB1Y20_005694</name>
</gene>
<evidence type="ECO:0000259" key="1">
    <source>
        <dbReference type="Pfam" id="PF00149"/>
    </source>
</evidence>
<evidence type="ECO:0000313" key="3">
    <source>
        <dbReference type="Proteomes" id="UP001515480"/>
    </source>
</evidence>
<dbReference type="EMBL" id="JBGBPQ010000014">
    <property type="protein sequence ID" value="KAL1510862.1"/>
    <property type="molecule type" value="Genomic_DNA"/>
</dbReference>
<sequence length="347" mass="36889">MWSDPSLPSPNASFLHLALVTDTHFWPPSDAMRAWSARSAAASERDGLLVSDSPALVRQLLAELSAFASSRGLLALHLGDAVCGGGGFAQPAAEVNASLLALRAAEAHALRRWPVHHAVGNHDLSGSPPLRAWGASLGGGAVEEAAAGAWRALALRGWSVLLLNSMDGVDEDVDGHGHVGRAQLEWLEAQLRGARGAGRRVVLAMHHPLLDPAAPPARRRRGGAAAYLGPAAEAWAGPGDLVDNREEVLAVLARHTGVLRLALHGHVHANTLTWWRGVPFVTLASTSEFPLEWHELVLADCELRLVRHALDLPALRHKSYAQDTRAGRNAIKQGPASLAQGLRLDVC</sequence>
<dbReference type="Gene3D" id="3.60.21.10">
    <property type="match status" value="1"/>
</dbReference>
<proteinExistence type="predicted"/>
<keyword evidence="3" id="KW-1185">Reference proteome</keyword>
<dbReference type="InterPro" id="IPR051918">
    <property type="entry name" value="STPP_CPPED1"/>
</dbReference>
<dbReference type="InterPro" id="IPR004843">
    <property type="entry name" value="Calcineurin-like_PHP"/>
</dbReference>
<dbReference type="Pfam" id="PF00149">
    <property type="entry name" value="Metallophos"/>
    <property type="match status" value="1"/>
</dbReference>
<protein>
    <recommendedName>
        <fullName evidence="1">Calcineurin-like phosphoesterase domain-containing protein</fullName>
    </recommendedName>
</protein>
<name>A0AB34J3P3_PRYPA</name>
<dbReference type="PANTHER" id="PTHR43143:SF1">
    <property type="entry name" value="SERINE_THREONINE-PROTEIN PHOSPHATASE CPPED1"/>
    <property type="match status" value="1"/>
</dbReference>
<dbReference type="PANTHER" id="PTHR43143">
    <property type="entry name" value="METALLOPHOSPHOESTERASE, CALCINEURIN SUPERFAMILY"/>
    <property type="match status" value="1"/>
</dbReference>
<reference evidence="2 3" key="1">
    <citation type="journal article" date="2024" name="Science">
        <title>Giant polyketide synthase enzymes in the biosynthesis of giant marine polyether toxins.</title>
        <authorList>
            <person name="Fallon T.R."/>
            <person name="Shende V.V."/>
            <person name="Wierzbicki I.H."/>
            <person name="Pendleton A.L."/>
            <person name="Watervoot N.F."/>
            <person name="Auber R.P."/>
            <person name="Gonzalez D.J."/>
            <person name="Wisecaver J.H."/>
            <person name="Moore B.S."/>
        </authorList>
    </citation>
    <scope>NUCLEOTIDE SEQUENCE [LARGE SCALE GENOMIC DNA]</scope>
    <source>
        <strain evidence="2 3">12B1</strain>
    </source>
</reference>
<dbReference type="SUPFAM" id="SSF56300">
    <property type="entry name" value="Metallo-dependent phosphatases"/>
    <property type="match status" value="1"/>
</dbReference>
<feature type="domain" description="Calcineurin-like phosphoesterase" evidence="1">
    <location>
        <begin position="17"/>
        <end position="269"/>
    </location>
</feature>
<dbReference type="GO" id="GO:0016787">
    <property type="term" value="F:hydrolase activity"/>
    <property type="evidence" value="ECO:0007669"/>
    <property type="project" value="InterPro"/>
</dbReference>
<organism evidence="2 3">
    <name type="scientific">Prymnesium parvum</name>
    <name type="common">Toxic golden alga</name>
    <dbReference type="NCBI Taxonomy" id="97485"/>
    <lineage>
        <taxon>Eukaryota</taxon>
        <taxon>Haptista</taxon>
        <taxon>Haptophyta</taxon>
        <taxon>Prymnesiophyceae</taxon>
        <taxon>Prymnesiales</taxon>
        <taxon>Prymnesiaceae</taxon>
        <taxon>Prymnesium</taxon>
    </lineage>
</organism>
<dbReference type="Proteomes" id="UP001515480">
    <property type="component" value="Unassembled WGS sequence"/>
</dbReference>